<dbReference type="SMART" id="SM01132">
    <property type="entry name" value="DIL"/>
    <property type="match status" value="1"/>
</dbReference>
<accession>A0A9N7Z995</accession>
<proteinExistence type="predicted"/>
<dbReference type="CDD" id="cd15471">
    <property type="entry name" value="Myo5p-like_CBD_afadin"/>
    <property type="match status" value="1"/>
</dbReference>
<dbReference type="GO" id="GO:0032880">
    <property type="term" value="P:regulation of protein localization"/>
    <property type="evidence" value="ECO:0007669"/>
    <property type="project" value="TreeGrafter"/>
</dbReference>
<evidence type="ECO:0000259" key="3">
    <source>
        <dbReference type="PROSITE" id="PS51126"/>
    </source>
</evidence>
<dbReference type="EMBL" id="CADEAL010004164">
    <property type="protein sequence ID" value="CAB1453329.1"/>
    <property type="molecule type" value="Genomic_DNA"/>
</dbReference>
<dbReference type="SUPFAM" id="SSF54236">
    <property type="entry name" value="Ubiquitin-like"/>
    <property type="match status" value="1"/>
</dbReference>
<name>A0A9N7Z995_PLEPL</name>
<dbReference type="PROSITE" id="PS50200">
    <property type="entry name" value="RA"/>
    <property type="match status" value="1"/>
</dbReference>
<evidence type="ECO:0000313" key="4">
    <source>
        <dbReference type="EMBL" id="CAB1453329.1"/>
    </source>
</evidence>
<sequence>MPEEEEREKLARVIRQWNNNRLDLFEISQPDENVEFHGVMRFYHENHEEGNVATKCLRVCSNSSTRQVIETLSEKFRPDMKMLNSSYSLYEIQAKKERKLEPDEKPLIVQLNWSSDNREGRFVLKKDKETSQEMSPEKEKGGIIQNFKRTLSRKDKKTEKNKAKAADKVPGDEKGSTEKLLNNQEANHGSENQKQQRQLQISLDYHSGLNSVKTVTEEAFLSAVINYTNSSTVHFKLSPAYILYAVGRFTLRRQHRQGSPRSGQTHAVTSITGKMVAMTRKRQQTIAGALAFWMANSSELLNFIKHDKDLCPLTQQSQLDLAHLVHRAYSCLLQCLQNELMKHLPTFLIDPEQHGSLPAGIEMVLNTFMNTMSLLRRCRVNPALTIQLFSQLFHFISAWLFNRLMSPAATAPGLRSHYWGAALRQRLTGIEAWAERQGLELAADCHLGHIIQATTLLTMNKYTMQEAKDIQNTCFKLNSLQLQTLLAGYLYANTEPHIPPWDEDVKPASLNLSRSDSPADALIEIQQLELNSNDGTKWCVCMDTSTEAVSVSGEQNELTDVERSP</sequence>
<dbReference type="GO" id="GO:0005912">
    <property type="term" value="C:adherens junction"/>
    <property type="evidence" value="ECO:0007669"/>
    <property type="project" value="TreeGrafter"/>
</dbReference>
<dbReference type="GO" id="GO:0007165">
    <property type="term" value="P:signal transduction"/>
    <property type="evidence" value="ECO:0007669"/>
    <property type="project" value="InterPro"/>
</dbReference>
<protein>
    <submittedName>
        <fullName evidence="4">Uncharacterized protein</fullName>
    </submittedName>
</protein>
<dbReference type="InterPro" id="IPR028842">
    <property type="entry name" value="Afadin"/>
</dbReference>
<evidence type="ECO:0000256" key="1">
    <source>
        <dbReference type="SAM" id="MobiDB-lite"/>
    </source>
</evidence>
<reference evidence="4" key="1">
    <citation type="submission" date="2020-03" db="EMBL/GenBank/DDBJ databases">
        <authorList>
            <person name="Weist P."/>
        </authorList>
    </citation>
    <scope>NUCLEOTIDE SEQUENCE</scope>
</reference>
<gene>
    <name evidence="4" type="ORF">PLEPLA_LOCUS41081</name>
</gene>
<comment type="caution">
    <text evidence="4">The sequence shown here is derived from an EMBL/GenBank/DDBJ whole genome shotgun (WGS) entry which is preliminary data.</text>
</comment>
<dbReference type="Gene3D" id="3.10.20.90">
    <property type="entry name" value="Phosphatidylinositol 3-kinase Catalytic Subunit, Chain A, domain 1"/>
    <property type="match status" value="1"/>
</dbReference>
<dbReference type="InterPro" id="IPR037977">
    <property type="entry name" value="CBD_Afadin"/>
</dbReference>
<dbReference type="PROSITE" id="PS51126">
    <property type="entry name" value="DILUTE"/>
    <property type="match status" value="1"/>
</dbReference>
<evidence type="ECO:0000259" key="2">
    <source>
        <dbReference type="PROSITE" id="PS50200"/>
    </source>
</evidence>
<feature type="domain" description="Dilute" evidence="3">
    <location>
        <begin position="265"/>
        <end position="512"/>
    </location>
</feature>
<feature type="region of interest" description="Disordered" evidence="1">
    <location>
        <begin position="124"/>
        <end position="177"/>
    </location>
</feature>
<dbReference type="InterPro" id="IPR029071">
    <property type="entry name" value="Ubiquitin-like_domsf"/>
</dbReference>
<dbReference type="SMART" id="SM00314">
    <property type="entry name" value="RA"/>
    <property type="match status" value="1"/>
</dbReference>
<dbReference type="AlphaFoldDB" id="A0A9N7Z995"/>
<dbReference type="Proteomes" id="UP001153269">
    <property type="component" value="Unassembled WGS sequence"/>
</dbReference>
<dbReference type="InterPro" id="IPR002710">
    <property type="entry name" value="Dilute_dom"/>
</dbReference>
<dbReference type="PANTHER" id="PTHR10398:SF2">
    <property type="entry name" value="AFADIN"/>
    <property type="match status" value="1"/>
</dbReference>
<dbReference type="Pfam" id="PF01843">
    <property type="entry name" value="DIL"/>
    <property type="match status" value="1"/>
</dbReference>
<feature type="domain" description="Ras-associating" evidence="2">
    <location>
        <begin position="36"/>
        <end position="129"/>
    </location>
</feature>
<feature type="compositionally biased region" description="Basic and acidic residues" evidence="1">
    <location>
        <begin position="124"/>
        <end position="141"/>
    </location>
</feature>
<feature type="compositionally biased region" description="Basic and acidic residues" evidence="1">
    <location>
        <begin position="152"/>
        <end position="177"/>
    </location>
</feature>
<keyword evidence="5" id="KW-1185">Reference proteome</keyword>
<evidence type="ECO:0000313" key="5">
    <source>
        <dbReference type="Proteomes" id="UP001153269"/>
    </source>
</evidence>
<organism evidence="4 5">
    <name type="scientific">Pleuronectes platessa</name>
    <name type="common">European plaice</name>
    <dbReference type="NCBI Taxonomy" id="8262"/>
    <lineage>
        <taxon>Eukaryota</taxon>
        <taxon>Metazoa</taxon>
        <taxon>Chordata</taxon>
        <taxon>Craniata</taxon>
        <taxon>Vertebrata</taxon>
        <taxon>Euteleostomi</taxon>
        <taxon>Actinopterygii</taxon>
        <taxon>Neopterygii</taxon>
        <taxon>Teleostei</taxon>
        <taxon>Neoteleostei</taxon>
        <taxon>Acanthomorphata</taxon>
        <taxon>Carangaria</taxon>
        <taxon>Pleuronectiformes</taxon>
        <taxon>Pleuronectoidei</taxon>
        <taxon>Pleuronectidae</taxon>
        <taxon>Pleuronectes</taxon>
    </lineage>
</organism>
<dbReference type="GO" id="GO:0050839">
    <property type="term" value="F:cell adhesion molecule binding"/>
    <property type="evidence" value="ECO:0007669"/>
    <property type="project" value="TreeGrafter"/>
</dbReference>
<dbReference type="Pfam" id="PF00788">
    <property type="entry name" value="RA"/>
    <property type="match status" value="1"/>
</dbReference>
<dbReference type="PANTHER" id="PTHR10398">
    <property type="entry name" value="AFADIN"/>
    <property type="match status" value="1"/>
</dbReference>
<dbReference type="InterPro" id="IPR000159">
    <property type="entry name" value="RA_dom"/>
</dbReference>